<dbReference type="Pfam" id="PF07714">
    <property type="entry name" value="PK_Tyr_Ser-Thr"/>
    <property type="match status" value="1"/>
</dbReference>
<dbReference type="PROSITE" id="PS50011">
    <property type="entry name" value="PROTEIN_KINASE_DOM"/>
    <property type="match status" value="1"/>
</dbReference>
<dbReference type="GO" id="GO:0005524">
    <property type="term" value="F:ATP binding"/>
    <property type="evidence" value="ECO:0007669"/>
    <property type="project" value="InterPro"/>
</dbReference>
<dbReference type="GeneID" id="24131193"/>
<dbReference type="Gene3D" id="1.10.510.10">
    <property type="entry name" value="Transferase(Phosphotransferase) domain 1"/>
    <property type="match status" value="1"/>
</dbReference>
<dbReference type="PANTHER" id="PTHR44329:SF214">
    <property type="entry name" value="PROTEIN KINASE DOMAIN-CONTAINING PROTEIN"/>
    <property type="match status" value="1"/>
</dbReference>
<dbReference type="SMART" id="SM00220">
    <property type="entry name" value="S_TKc"/>
    <property type="match status" value="1"/>
</dbReference>
<dbReference type="Proteomes" id="UP000030745">
    <property type="component" value="Unassembled WGS sequence"/>
</dbReference>
<feature type="domain" description="Protein kinase" evidence="1">
    <location>
        <begin position="1"/>
        <end position="169"/>
    </location>
</feature>
<dbReference type="RefSeq" id="XP_012203505.1">
    <property type="nucleotide sequence ID" value="XM_012348115.1"/>
</dbReference>
<dbReference type="InterPro" id="IPR051681">
    <property type="entry name" value="Ser/Thr_Kinases-Pseudokinases"/>
</dbReference>
<keyword evidence="3" id="KW-1185">Reference proteome</keyword>
<dbReference type="OrthoDB" id="676979at2759"/>
<protein>
    <recommendedName>
        <fullName evidence="1">Protein kinase domain-containing protein</fullName>
    </recommendedName>
</protein>
<accession>A0A067C990</accession>
<dbReference type="KEGG" id="spar:SPRG_08994"/>
<dbReference type="AlphaFoldDB" id="A0A067C990"/>
<dbReference type="STRING" id="695850.A0A067C990"/>
<dbReference type="GO" id="GO:0004674">
    <property type="term" value="F:protein serine/threonine kinase activity"/>
    <property type="evidence" value="ECO:0007669"/>
    <property type="project" value="TreeGrafter"/>
</dbReference>
<organism evidence="2 3">
    <name type="scientific">Saprolegnia parasitica (strain CBS 223.65)</name>
    <dbReference type="NCBI Taxonomy" id="695850"/>
    <lineage>
        <taxon>Eukaryota</taxon>
        <taxon>Sar</taxon>
        <taxon>Stramenopiles</taxon>
        <taxon>Oomycota</taxon>
        <taxon>Saprolegniomycetes</taxon>
        <taxon>Saprolegniales</taxon>
        <taxon>Saprolegniaceae</taxon>
        <taxon>Saprolegnia</taxon>
    </lineage>
</organism>
<dbReference type="InterPro" id="IPR011009">
    <property type="entry name" value="Kinase-like_dom_sf"/>
</dbReference>
<dbReference type="InterPro" id="IPR001245">
    <property type="entry name" value="Ser-Thr/Tyr_kinase_cat_dom"/>
</dbReference>
<dbReference type="EMBL" id="KK583229">
    <property type="protein sequence ID" value="KDO25695.1"/>
    <property type="molecule type" value="Genomic_DNA"/>
</dbReference>
<dbReference type="VEuPathDB" id="FungiDB:SPRG_08994"/>
<gene>
    <name evidence="2" type="ORF">SPRG_08994</name>
</gene>
<dbReference type="PANTHER" id="PTHR44329">
    <property type="entry name" value="SERINE/THREONINE-PROTEIN KINASE TNNI3K-RELATED"/>
    <property type="match status" value="1"/>
</dbReference>
<evidence type="ECO:0000313" key="3">
    <source>
        <dbReference type="Proteomes" id="UP000030745"/>
    </source>
</evidence>
<name>A0A067C990_SAPPC</name>
<dbReference type="InterPro" id="IPR000719">
    <property type="entry name" value="Prot_kinase_dom"/>
</dbReference>
<sequence>MVIEYMGGGDLSETLGKTRAGDNEALRVSIIDVASVIVHTLADLHRLEKVHRDVTSLNIFLSNTYNIRLADLGTTRRESFASTTTKADAPTPADISSCRVVLTELDTCDESYANAKNRSAIQKQVHDGQLRPTMSPNCEPRHKALPNQCLEGNPAKRPSAEDITTDVLTAHRDGNDFRDR</sequence>
<reference evidence="2 3" key="1">
    <citation type="journal article" date="2013" name="PLoS Genet.">
        <title>Distinctive expansion of potential virulence genes in the genome of the oomycete fish pathogen Saprolegnia parasitica.</title>
        <authorList>
            <person name="Jiang R.H."/>
            <person name="de Bruijn I."/>
            <person name="Haas B.J."/>
            <person name="Belmonte R."/>
            <person name="Lobach L."/>
            <person name="Christie J."/>
            <person name="van den Ackerveken G."/>
            <person name="Bottin A."/>
            <person name="Bulone V."/>
            <person name="Diaz-Moreno S.M."/>
            <person name="Dumas B."/>
            <person name="Fan L."/>
            <person name="Gaulin E."/>
            <person name="Govers F."/>
            <person name="Grenville-Briggs L.J."/>
            <person name="Horner N.R."/>
            <person name="Levin J.Z."/>
            <person name="Mammella M."/>
            <person name="Meijer H.J."/>
            <person name="Morris P."/>
            <person name="Nusbaum C."/>
            <person name="Oome S."/>
            <person name="Phillips A.J."/>
            <person name="van Rooyen D."/>
            <person name="Rzeszutek E."/>
            <person name="Saraiva M."/>
            <person name="Secombes C.J."/>
            <person name="Seidl M.F."/>
            <person name="Snel B."/>
            <person name="Stassen J.H."/>
            <person name="Sykes S."/>
            <person name="Tripathy S."/>
            <person name="van den Berg H."/>
            <person name="Vega-Arreguin J.C."/>
            <person name="Wawra S."/>
            <person name="Young S.K."/>
            <person name="Zeng Q."/>
            <person name="Dieguez-Uribeondo J."/>
            <person name="Russ C."/>
            <person name="Tyler B.M."/>
            <person name="van West P."/>
        </authorList>
    </citation>
    <scope>NUCLEOTIDE SEQUENCE [LARGE SCALE GENOMIC DNA]</scope>
    <source>
        <strain evidence="2 3">CBS 223.65</strain>
    </source>
</reference>
<evidence type="ECO:0000313" key="2">
    <source>
        <dbReference type="EMBL" id="KDO25695.1"/>
    </source>
</evidence>
<dbReference type="SUPFAM" id="SSF56112">
    <property type="entry name" value="Protein kinase-like (PK-like)"/>
    <property type="match status" value="1"/>
</dbReference>
<evidence type="ECO:0000259" key="1">
    <source>
        <dbReference type="PROSITE" id="PS50011"/>
    </source>
</evidence>
<proteinExistence type="predicted"/>